<dbReference type="Proteomes" id="UP000825051">
    <property type="component" value="Chromosome"/>
</dbReference>
<dbReference type="PANTHER" id="PTHR48094:SF12">
    <property type="entry name" value="PARKINSON DISEASE PROTEIN 7 HOMOLOG"/>
    <property type="match status" value="1"/>
</dbReference>
<organism evidence="2 3">
    <name type="scientific">Horticoccus luteus</name>
    <dbReference type="NCBI Taxonomy" id="2862869"/>
    <lineage>
        <taxon>Bacteria</taxon>
        <taxon>Pseudomonadati</taxon>
        <taxon>Verrucomicrobiota</taxon>
        <taxon>Opitutia</taxon>
        <taxon>Opitutales</taxon>
        <taxon>Opitutaceae</taxon>
        <taxon>Horticoccus</taxon>
    </lineage>
</organism>
<dbReference type="KEGG" id="ole:K0B96_07825"/>
<dbReference type="AlphaFoldDB" id="A0A8F9TWP8"/>
<dbReference type="SUPFAM" id="SSF52317">
    <property type="entry name" value="Class I glutamine amidotransferase-like"/>
    <property type="match status" value="1"/>
</dbReference>
<gene>
    <name evidence="2" type="ORF">K0B96_07825</name>
</gene>
<name>A0A8F9TWP8_9BACT</name>
<reference evidence="2" key="1">
    <citation type="submission" date="2021-08" db="EMBL/GenBank/DDBJ databases">
        <title>Genome of a novel bacterium of the phylum Verrucomicrobia, Oleiharenicola sp. KSB-15.</title>
        <authorList>
            <person name="Chung J.-H."/>
            <person name="Ahn J.-H."/>
            <person name="Yoon Y."/>
            <person name="Kim D.-Y."/>
            <person name="An S.-H."/>
            <person name="Park I."/>
            <person name="Yeon J."/>
        </authorList>
    </citation>
    <scope>NUCLEOTIDE SEQUENCE</scope>
    <source>
        <strain evidence="2">KSB-15</strain>
    </source>
</reference>
<dbReference type="InterPro" id="IPR006287">
    <property type="entry name" value="DJ-1"/>
</dbReference>
<dbReference type="Gene3D" id="3.40.50.880">
    <property type="match status" value="1"/>
</dbReference>
<feature type="domain" description="DJ-1/PfpI" evidence="1">
    <location>
        <begin position="3"/>
        <end position="162"/>
    </location>
</feature>
<dbReference type="Pfam" id="PF01965">
    <property type="entry name" value="DJ-1_PfpI"/>
    <property type="match status" value="1"/>
</dbReference>
<dbReference type="InterPro" id="IPR002818">
    <property type="entry name" value="DJ-1/PfpI"/>
</dbReference>
<evidence type="ECO:0000313" key="3">
    <source>
        <dbReference type="Proteomes" id="UP000825051"/>
    </source>
</evidence>
<protein>
    <submittedName>
        <fullName evidence="2">DJ-1/PfpI family protein</fullName>
    </submittedName>
</protein>
<accession>A0A8F9TWP8</accession>
<dbReference type="InterPro" id="IPR029062">
    <property type="entry name" value="Class_I_gatase-like"/>
</dbReference>
<sequence length="182" mass="19197">MRTVLAILPEGFEEAEAVTPIDFLRRAGVRVTLAALGDALTVMGRNGIQLLADNTLRAVSEEVFDCVFLPGGPGVKLFRADARVPELLTRQAARGGWIAAICAAPTVLNDAGLLAGRKFTAHDSVREELPAMEIGKPVVVDGKLLTSRGAGTAAHFGLVLVQELVSAAARNEVAQSVCWPND</sequence>
<proteinExistence type="predicted"/>
<dbReference type="CDD" id="cd03135">
    <property type="entry name" value="GATase1_DJ-1"/>
    <property type="match status" value="1"/>
</dbReference>
<dbReference type="GO" id="GO:0005737">
    <property type="term" value="C:cytoplasm"/>
    <property type="evidence" value="ECO:0007669"/>
    <property type="project" value="TreeGrafter"/>
</dbReference>
<keyword evidence="3" id="KW-1185">Reference proteome</keyword>
<dbReference type="RefSeq" id="WP_220165789.1">
    <property type="nucleotide sequence ID" value="NZ_CP080507.1"/>
</dbReference>
<dbReference type="EMBL" id="CP080507">
    <property type="protein sequence ID" value="QYM80505.1"/>
    <property type="molecule type" value="Genomic_DNA"/>
</dbReference>
<evidence type="ECO:0000313" key="2">
    <source>
        <dbReference type="EMBL" id="QYM80505.1"/>
    </source>
</evidence>
<dbReference type="NCBIfam" id="TIGR01383">
    <property type="entry name" value="not_thiJ"/>
    <property type="match status" value="1"/>
</dbReference>
<dbReference type="InterPro" id="IPR050325">
    <property type="entry name" value="Prot/Nucl_acid_deglycase"/>
</dbReference>
<dbReference type="PANTHER" id="PTHR48094">
    <property type="entry name" value="PROTEIN/NUCLEIC ACID DEGLYCASE DJ-1-RELATED"/>
    <property type="match status" value="1"/>
</dbReference>
<evidence type="ECO:0000259" key="1">
    <source>
        <dbReference type="Pfam" id="PF01965"/>
    </source>
</evidence>